<dbReference type="AlphaFoldDB" id="A0A2S6IQ40"/>
<protein>
    <recommendedName>
        <fullName evidence="4">Outer membrane beta-barrel porin/alpha-amylase</fullName>
    </recommendedName>
</protein>
<keyword evidence="3" id="KW-1185">Reference proteome</keyword>
<organism evidence="2 3">
    <name type="scientific">Nonlabens xylanidelens</name>
    <dbReference type="NCBI Taxonomy" id="191564"/>
    <lineage>
        <taxon>Bacteria</taxon>
        <taxon>Pseudomonadati</taxon>
        <taxon>Bacteroidota</taxon>
        <taxon>Flavobacteriia</taxon>
        <taxon>Flavobacteriales</taxon>
        <taxon>Flavobacteriaceae</taxon>
        <taxon>Nonlabens</taxon>
    </lineage>
</organism>
<keyword evidence="1" id="KW-0732">Signal</keyword>
<sequence>MKTNFLFSLLLSVVFTSTVFSQGLVDGFFNPKGDLSVTASYTRSTFDAFYIGKDKVDPIPAHNEIDQDIYNLYAKYSITDNFTVIANAPYISAQGNGAADPVNGTTEQSDFQDISLYGKYRAFSTKLGKARLDGLGAVGVTLPGGYEPNGILSLGSGAVTTNLHLGAHLQADSGLFATAVAGYSLRGDADDNLGVNGGNDLDVPDALLFMGKIGYSNALFYVEAWMDYQSSSDGRDISDADFGGRFPETEVDYTRIGVTAYVPVLPSLGLSAGYGTLVDGRNVGDSNYFNLGVTYSLSVGSKKAK</sequence>
<feature type="signal peptide" evidence="1">
    <location>
        <begin position="1"/>
        <end position="21"/>
    </location>
</feature>
<evidence type="ECO:0008006" key="4">
    <source>
        <dbReference type="Google" id="ProtNLM"/>
    </source>
</evidence>
<dbReference type="Proteomes" id="UP000239002">
    <property type="component" value="Unassembled WGS sequence"/>
</dbReference>
<evidence type="ECO:0000256" key="1">
    <source>
        <dbReference type="SAM" id="SignalP"/>
    </source>
</evidence>
<evidence type="ECO:0000313" key="2">
    <source>
        <dbReference type="EMBL" id="PPK96318.1"/>
    </source>
</evidence>
<comment type="caution">
    <text evidence="2">The sequence shown here is derived from an EMBL/GenBank/DDBJ whole genome shotgun (WGS) entry which is preliminary data.</text>
</comment>
<evidence type="ECO:0000313" key="3">
    <source>
        <dbReference type="Proteomes" id="UP000239002"/>
    </source>
</evidence>
<dbReference type="EMBL" id="PTJE01000001">
    <property type="protein sequence ID" value="PPK96318.1"/>
    <property type="molecule type" value="Genomic_DNA"/>
</dbReference>
<name>A0A2S6IQ40_9FLAO</name>
<feature type="chain" id="PRO_5015760340" description="Outer membrane beta-barrel porin/alpha-amylase" evidence="1">
    <location>
        <begin position="22"/>
        <end position="305"/>
    </location>
</feature>
<gene>
    <name evidence="2" type="ORF">LY01_00136</name>
</gene>
<accession>A0A2S6IQ40</accession>
<proteinExistence type="predicted"/>
<dbReference type="RefSeq" id="WP_104513889.1">
    <property type="nucleotide sequence ID" value="NZ_MQVW01000022.1"/>
</dbReference>
<reference evidence="2 3" key="1">
    <citation type="submission" date="2018-02" db="EMBL/GenBank/DDBJ databases">
        <title>Genomic Encyclopedia of Archaeal and Bacterial Type Strains, Phase II (KMG-II): from individual species to whole genera.</title>
        <authorList>
            <person name="Goeker M."/>
        </authorList>
    </citation>
    <scope>NUCLEOTIDE SEQUENCE [LARGE SCALE GENOMIC DNA]</scope>
    <source>
        <strain evidence="2 3">DSM 16809</strain>
    </source>
</reference>
<dbReference type="OrthoDB" id="5562884at2"/>